<dbReference type="AlphaFoldDB" id="A0A076F1J0"/>
<evidence type="ECO:0000313" key="2">
    <source>
        <dbReference type="Proteomes" id="UP000028488"/>
    </source>
</evidence>
<accession>A0A076F1J0</accession>
<gene>
    <name evidence="1" type="ORF">EP51_46720</name>
</gene>
<dbReference type="EMBL" id="CP008951">
    <property type="protein sequence ID" value="AII11468.1"/>
    <property type="molecule type" value="Genomic_DNA"/>
</dbReference>
<evidence type="ECO:0000313" key="1">
    <source>
        <dbReference type="EMBL" id="AII11468.1"/>
    </source>
</evidence>
<proteinExistence type="predicted"/>
<dbReference type="Proteomes" id="UP000028488">
    <property type="component" value="Plasmid pPDG4"/>
</dbReference>
<protein>
    <submittedName>
        <fullName evidence="1">Uncharacterized protein</fullName>
    </submittedName>
</protein>
<reference evidence="1 2" key="1">
    <citation type="submission" date="2014-07" db="EMBL/GenBank/DDBJ databases">
        <title>Genome Sequence of Rhodococcus opacus Strain R7, a Biodegrader of Mono- and Polycyclic Aromatic Hydrocarbons.</title>
        <authorList>
            <person name="Di Gennaro P."/>
            <person name="Zampolli J."/>
            <person name="Presti I."/>
            <person name="Cappelletti M."/>
            <person name="D'Ursi P."/>
            <person name="Orro A."/>
            <person name="Mezzelani A."/>
            <person name="Milanesi L."/>
        </authorList>
    </citation>
    <scope>NUCLEOTIDE SEQUENCE [LARGE SCALE GENOMIC DNA]</scope>
    <source>
        <strain evidence="1 2">R7</strain>
        <plasmid evidence="1">pPDG4</plasmid>
    </source>
</reference>
<organism evidence="1 2">
    <name type="scientific">Rhodococcus opacus</name>
    <name type="common">Nocardia opaca</name>
    <dbReference type="NCBI Taxonomy" id="37919"/>
    <lineage>
        <taxon>Bacteria</taxon>
        <taxon>Bacillati</taxon>
        <taxon>Actinomycetota</taxon>
        <taxon>Actinomycetes</taxon>
        <taxon>Mycobacteriales</taxon>
        <taxon>Nocardiaceae</taxon>
        <taxon>Rhodococcus</taxon>
    </lineage>
</organism>
<sequence length="194" mass="22139">MADIYYNEVMHPLVGGYFGSLAEVRETIEEFGGSLGEVTPEHPEWRLVEHTRRSLDGDREADRFHRLTYQDEQPTDVERWAFSFATEDVLFNGVLIRDPDTGDWDEESPLVMTNRIAQTFWTSPDLIDLAEKVVKNTRGSVNDRTEAIAQHRRDAQAAAVAKAEATEREAAVIAAAMAPRTRWQRFREALFGRD</sequence>
<geneLocation type="plasmid" evidence="1 2">
    <name>pPDG4</name>
</geneLocation>
<name>A0A076F1J0_RHOOP</name>
<keyword evidence="1" id="KW-0614">Plasmid</keyword>